<comment type="caution">
    <text evidence="5">The sequence shown here is derived from an EMBL/GenBank/DDBJ whole genome shotgun (WGS) entry which is preliminary data.</text>
</comment>
<dbReference type="RefSeq" id="WP_248826139.1">
    <property type="nucleotide sequence ID" value="NZ_JALKFT010000024.1"/>
</dbReference>
<keyword evidence="1" id="KW-0328">Glycosyltransferase</keyword>
<dbReference type="SUPFAM" id="SSF53756">
    <property type="entry name" value="UDP-Glycosyltransferase/glycogen phosphorylase"/>
    <property type="match status" value="1"/>
</dbReference>
<evidence type="ECO:0000259" key="3">
    <source>
        <dbReference type="Pfam" id="PF00534"/>
    </source>
</evidence>
<dbReference type="InterPro" id="IPR028098">
    <property type="entry name" value="Glyco_trans_4-like_N"/>
</dbReference>
<keyword evidence="2" id="KW-0808">Transferase</keyword>
<dbReference type="Gene3D" id="3.40.50.2000">
    <property type="entry name" value="Glycogen Phosphorylase B"/>
    <property type="match status" value="2"/>
</dbReference>
<dbReference type="Pfam" id="PF13439">
    <property type="entry name" value="Glyco_transf_4"/>
    <property type="match status" value="1"/>
</dbReference>
<evidence type="ECO:0000313" key="5">
    <source>
        <dbReference type="EMBL" id="MCK9877984.1"/>
    </source>
</evidence>
<reference evidence="5 6" key="1">
    <citation type="submission" date="2022-04" db="EMBL/GenBank/DDBJ databases">
        <title>Genome diversity in the genus Frankia.</title>
        <authorList>
            <person name="Carlos-Shanley C."/>
            <person name="Hahn D."/>
        </authorList>
    </citation>
    <scope>NUCLEOTIDE SEQUENCE [LARGE SCALE GENOMIC DNA]</scope>
    <source>
        <strain evidence="5 6">Ag45/Mut15</strain>
    </source>
</reference>
<evidence type="ECO:0000259" key="4">
    <source>
        <dbReference type="Pfam" id="PF13439"/>
    </source>
</evidence>
<organism evidence="5 6">
    <name type="scientific">Frankia umida</name>
    <dbReference type="NCBI Taxonomy" id="573489"/>
    <lineage>
        <taxon>Bacteria</taxon>
        <taxon>Bacillati</taxon>
        <taxon>Actinomycetota</taxon>
        <taxon>Actinomycetes</taxon>
        <taxon>Frankiales</taxon>
        <taxon>Frankiaceae</taxon>
        <taxon>Frankia</taxon>
    </lineage>
</organism>
<feature type="domain" description="Glycosyltransferase subfamily 4-like N-terminal" evidence="4">
    <location>
        <begin position="16"/>
        <end position="189"/>
    </location>
</feature>
<feature type="domain" description="Glycosyl transferase family 1" evidence="3">
    <location>
        <begin position="202"/>
        <end position="351"/>
    </location>
</feature>
<dbReference type="PANTHER" id="PTHR46401">
    <property type="entry name" value="GLYCOSYLTRANSFERASE WBBK-RELATED"/>
    <property type="match status" value="1"/>
</dbReference>
<dbReference type="EMBL" id="JALKFT010000024">
    <property type="protein sequence ID" value="MCK9877984.1"/>
    <property type="molecule type" value="Genomic_DNA"/>
</dbReference>
<dbReference type="InterPro" id="IPR001296">
    <property type="entry name" value="Glyco_trans_1"/>
</dbReference>
<proteinExistence type="predicted"/>
<gene>
    <name evidence="5" type="ORF">MXD59_19770</name>
</gene>
<keyword evidence="6" id="KW-1185">Reference proteome</keyword>
<dbReference type="Proteomes" id="UP001201873">
    <property type="component" value="Unassembled WGS sequence"/>
</dbReference>
<dbReference type="CDD" id="cd03809">
    <property type="entry name" value="GT4_MtfB-like"/>
    <property type="match status" value="1"/>
</dbReference>
<evidence type="ECO:0000256" key="2">
    <source>
        <dbReference type="ARBA" id="ARBA00022679"/>
    </source>
</evidence>
<sequence length="391" mass="41479">MRIVLDATPLLGRRTGVGRYTEYLLAGLARLVAEARGHSGDAGAPAYWELAATAFTWRGLDDLAGALPPGVRPAARRAPARLLQEGWLRGEHPAIEWLTGAADVVHGTNFVLPPLRAARGVLTIHDLSYLRTPDTVSAASARYADLVPRGLRRADAVLTPSQAVADEVIAAYRLDPALVTPTPLGVDDAWFTTDPPTAAWRAAHGLPERYLLFVGSVEPRKNLPVLLAAVRRLHATDADAPPLVLVGPPGWGPTLDLAGMPPGSVITAGYLDAGELRSTVAGASVLCFPSRYEGFGLPPLEALAAGVPVVAADIPTVREVTGELLDSPASPLRLVRQTGWDAFADDLASAILDLLTAPGDADAGRRHARTFTWRRTAERTAAVYRRVAETS</sequence>
<evidence type="ECO:0000256" key="1">
    <source>
        <dbReference type="ARBA" id="ARBA00022676"/>
    </source>
</evidence>
<dbReference type="PANTHER" id="PTHR46401:SF2">
    <property type="entry name" value="GLYCOSYLTRANSFERASE WBBK-RELATED"/>
    <property type="match status" value="1"/>
</dbReference>
<evidence type="ECO:0000313" key="6">
    <source>
        <dbReference type="Proteomes" id="UP001201873"/>
    </source>
</evidence>
<protein>
    <submittedName>
        <fullName evidence="5">Glycosyltransferase family 4 protein</fullName>
    </submittedName>
</protein>
<dbReference type="Pfam" id="PF00534">
    <property type="entry name" value="Glycos_transf_1"/>
    <property type="match status" value="1"/>
</dbReference>
<name>A0ABT0K2I1_9ACTN</name>
<accession>A0ABT0K2I1</accession>